<dbReference type="Pfam" id="PF13456">
    <property type="entry name" value="RVT_3"/>
    <property type="match status" value="1"/>
</dbReference>
<dbReference type="InterPro" id="IPR012337">
    <property type="entry name" value="RNaseH-like_sf"/>
</dbReference>
<dbReference type="EMBL" id="JAIQCV010000002">
    <property type="protein sequence ID" value="KAH1122786.1"/>
    <property type="molecule type" value="Genomic_DNA"/>
</dbReference>
<dbReference type="GO" id="GO:0003676">
    <property type="term" value="F:nucleic acid binding"/>
    <property type="evidence" value="ECO:0007669"/>
    <property type="project" value="InterPro"/>
</dbReference>
<protein>
    <recommendedName>
        <fullName evidence="1">RNase H type-1 domain-containing protein</fullName>
    </recommendedName>
</protein>
<evidence type="ECO:0000259" key="1">
    <source>
        <dbReference type="Pfam" id="PF13456"/>
    </source>
</evidence>
<dbReference type="Proteomes" id="UP000828251">
    <property type="component" value="Unassembled WGS sequence"/>
</dbReference>
<dbReference type="InterPro" id="IPR036397">
    <property type="entry name" value="RNaseH_sf"/>
</dbReference>
<feature type="domain" description="RNase H type-1" evidence="1">
    <location>
        <begin position="213"/>
        <end position="298"/>
    </location>
</feature>
<name>A0A9D3WEV5_9ROSI</name>
<dbReference type="OrthoDB" id="1000431at2759"/>
<dbReference type="CDD" id="cd06222">
    <property type="entry name" value="RNase_H_like"/>
    <property type="match status" value="1"/>
</dbReference>
<gene>
    <name evidence="2" type="ORF">J1N35_005946</name>
</gene>
<dbReference type="Gene3D" id="3.30.420.10">
    <property type="entry name" value="Ribonuclease H-like superfamily/Ribonuclease H"/>
    <property type="match status" value="1"/>
</dbReference>
<dbReference type="PANTHER" id="PTHR33116">
    <property type="entry name" value="REVERSE TRANSCRIPTASE ZINC-BINDING DOMAIN-CONTAINING PROTEIN-RELATED-RELATED"/>
    <property type="match status" value="1"/>
</dbReference>
<proteinExistence type="predicted"/>
<evidence type="ECO:0000313" key="3">
    <source>
        <dbReference type="Proteomes" id="UP000828251"/>
    </source>
</evidence>
<keyword evidence="3" id="KW-1185">Reference proteome</keyword>
<accession>A0A9D3WEV5</accession>
<dbReference type="PANTHER" id="PTHR33116:SF86">
    <property type="entry name" value="REVERSE TRANSCRIPTASE DOMAIN-CONTAINING PROTEIN"/>
    <property type="match status" value="1"/>
</dbReference>
<reference evidence="2 3" key="1">
    <citation type="journal article" date="2021" name="Plant Biotechnol. J.">
        <title>Multi-omics assisted identification of the key and species-specific regulatory components of drought-tolerant mechanisms in Gossypium stocksii.</title>
        <authorList>
            <person name="Yu D."/>
            <person name="Ke L."/>
            <person name="Zhang D."/>
            <person name="Wu Y."/>
            <person name="Sun Y."/>
            <person name="Mei J."/>
            <person name="Sun J."/>
            <person name="Sun Y."/>
        </authorList>
    </citation>
    <scope>NUCLEOTIDE SEQUENCE [LARGE SCALE GENOMIC DNA]</scope>
    <source>
        <strain evidence="3">cv. E1</strain>
        <tissue evidence="2">Leaf</tissue>
    </source>
</reference>
<comment type="caution">
    <text evidence="2">The sequence shown here is derived from an EMBL/GenBank/DDBJ whole genome shotgun (WGS) entry which is preliminary data.</text>
</comment>
<dbReference type="AlphaFoldDB" id="A0A9D3WEV5"/>
<dbReference type="SUPFAM" id="SSF53098">
    <property type="entry name" value="Ribonuclease H-like"/>
    <property type="match status" value="1"/>
</dbReference>
<dbReference type="InterPro" id="IPR044730">
    <property type="entry name" value="RNase_H-like_dom_plant"/>
</dbReference>
<organism evidence="2 3">
    <name type="scientific">Gossypium stocksii</name>
    <dbReference type="NCBI Taxonomy" id="47602"/>
    <lineage>
        <taxon>Eukaryota</taxon>
        <taxon>Viridiplantae</taxon>
        <taxon>Streptophyta</taxon>
        <taxon>Embryophyta</taxon>
        <taxon>Tracheophyta</taxon>
        <taxon>Spermatophyta</taxon>
        <taxon>Magnoliopsida</taxon>
        <taxon>eudicotyledons</taxon>
        <taxon>Gunneridae</taxon>
        <taxon>Pentapetalae</taxon>
        <taxon>rosids</taxon>
        <taxon>malvids</taxon>
        <taxon>Malvales</taxon>
        <taxon>Malvaceae</taxon>
        <taxon>Malvoideae</taxon>
        <taxon>Gossypium</taxon>
    </lineage>
</organism>
<sequence>MQSMMIPKKTCDKIESLVKQFIWGASERRRKMPLVNWDAICQPKMSGGLGLMKLKDQNISFLMKLGFKLVSDKEAFWVRVVRSKYQMNDELPNCIDRNRCSFLWKSLSKIWTLFRDSIHWSIGDGRTIRCWKDNWIPHIGPLLRYTPSNFSLNTDYTLYEMTSEDGSEGFLVMLKELGGLSEDPSCPICGYFLEDSLHILRDCPAAKDVWVQVNLVFDAELWGILDGLKLVQRRGFNQVVILSDCLEVVKAILGSSSANSNSALIRRIHNILSQQNQWILRYIPREQNQIANWLAKHALIGKATMQVFDVPPEGSSSIIESDKFMSDTFTCA</sequence>
<dbReference type="InterPro" id="IPR002156">
    <property type="entry name" value="RNaseH_domain"/>
</dbReference>
<dbReference type="GO" id="GO:0004523">
    <property type="term" value="F:RNA-DNA hybrid ribonuclease activity"/>
    <property type="evidence" value="ECO:0007669"/>
    <property type="project" value="InterPro"/>
</dbReference>
<evidence type="ECO:0000313" key="2">
    <source>
        <dbReference type="EMBL" id="KAH1122786.1"/>
    </source>
</evidence>